<evidence type="ECO:0000256" key="1">
    <source>
        <dbReference type="ARBA" id="ARBA00001541"/>
    </source>
</evidence>
<evidence type="ECO:0000256" key="3">
    <source>
        <dbReference type="ARBA" id="ARBA00022679"/>
    </source>
</evidence>
<evidence type="ECO:0000313" key="7">
    <source>
        <dbReference type="EMBL" id="TCV88598.1"/>
    </source>
</evidence>
<feature type="domain" description="CheR-type methyltransferase" evidence="6">
    <location>
        <begin position="12"/>
        <end position="277"/>
    </location>
</feature>
<dbReference type="Proteomes" id="UP000295649">
    <property type="component" value="Unassembled WGS sequence"/>
</dbReference>
<dbReference type="SMART" id="SM00138">
    <property type="entry name" value="MeTrc"/>
    <property type="match status" value="1"/>
</dbReference>
<dbReference type="InterPro" id="IPR022641">
    <property type="entry name" value="CheR_N"/>
</dbReference>
<dbReference type="EC" id="2.1.1.80" evidence="5"/>
<dbReference type="PANTHER" id="PTHR24422">
    <property type="entry name" value="CHEMOTAXIS PROTEIN METHYLTRANSFERASE"/>
    <property type="match status" value="1"/>
</dbReference>
<dbReference type="PIRSF" id="PIRSF000410">
    <property type="entry name" value="CheR"/>
    <property type="match status" value="1"/>
</dbReference>
<evidence type="ECO:0000256" key="4">
    <source>
        <dbReference type="ARBA" id="ARBA00022691"/>
    </source>
</evidence>
<dbReference type="InterPro" id="IPR036804">
    <property type="entry name" value="CheR_N_sf"/>
</dbReference>
<dbReference type="SUPFAM" id="SSF47757">
    <property type="entry name" value="Chemotaxis receptor methyltransferase CheR, N-terminal domain"/>
    <property type="match status" value="1"/>
</dbReference>
<name>A0ABY2CWM4_METMH</name>
<evidence type="ECO:0000256" key="5">
    <source>
        <dbReference type="PIRNR" id="PIRNR000410"/>
    </source>
</evidence>
<accession>A0ABY2CWM4</accession>
<protein>
    <recommendedName>
        <fullName evidence="5">Chemotaxis protein methyltransferase</fullName>
        <ecNumber evidence="5">2.1.1.80</ecNumber>
    </recommendedName>
</protein>
<dbReference type="PANTHER" id="PTHR24422:SF26">
    <property type="entry name" value="CHEMOTAXIS PROTEIN METHYLTRANSFERASE"/>
    <property type="match status" value="1"/>
</dbReference>
<organism evidence="7 8">
    <name type="scientific">Methylomonas methanica</name>
    <dbReference type="NCBI Taxonomy" id="421"/>
    <lineage>
        <taxon>Bacteria</taxon>
        <taxon>Pseudomonadati</taxon>
        <taxon>Pseudomonadota</taxon>
        <taxon>Gammaproteobacteria</taxon>
        <taxon>Methylococcales</taxon>
        <taxon>Methylococcaceae</taxon>
        <taxon>Methylomonas</taxon>
    </lineage>
</organism>
<proteinExistence type="predicted"/>
<dbReference type="InterPro" id="IPR026024">
    <property type="entry name" value="Chemotaxis_MeTrfase_CheR"/>
</dbReference>
<evidence type="ECO:0000313" key="8">
    <source>
        <dbReference type="Proteomes" id="UP000295649"/>
    </source>
</evidence>
<comment type="catalytic activity">
    <reaction evidence="1 5">
        <text>L-glutamyl-[protein] + S-adenosyl-L-methionine = [protein]-L-glutamate 5-O-methyl ester + S-adenosyl-L-homocysteine</text>
        <dbReference type="Rhea" id="RHEA:24452"/>
        <dbReference type="Rhea" id="RHEA-COMP:10208"/>
        <dbReference type="Rhea" id="RHEA-COMP:10311"/>
        <dbReference type="ChEBI" id="CHEBI:29973"/>
        <dbReference type="ChEBI" id="CHEBI:57856"/>
        <dbReference type="ChEBI" id="CHEBI:59789"/>
        <dbReference type="ChEBI" id="CHEBI:82795"/>
        <dbReference type="EC" id="2.1.1.80"/>
    </reaction>
</comment>
<dbReference type="InterPro" id="IPR050903">
    <property type="entry name" value="Bact_Chemotaxis_MeTrfase"/>
</dbReference>
<evidence type="ECO:0000259" key="6">
    <source>
        <dbReference type="PROSITE" id="PS50123"/>
    </source>
</evidence>
<keyword evidence="2 5" id="KW-0489">Methyltransferase</keyword>
<dbReference type="CDD" id="cd02440">
    <property type="entry name" value="AdoMet_MTases"/>
    <property type="match status" value="1"/>
</dbReference>
<dbReference type="Pfam" id="PF03705">
    <property type="entry name" value="CheR_N"/>
    <property type="match status" value="1"/>
</dbReference>
<dbReference type="RefSeq" id="WP_082769178.1">
    <property type="nucleotide sequence ID" value="NZ_LUUF01000016.1"/>
</dbReference>
<dbReference type="GO" id="GO:0032259">
    <property type="term" value="P:methylation"/>
    <property type="evidence" value="ECO:0007669"/>
    <property type="project" value="UniProtKB-KW"/>
</dbReference>
<dbReference type="InterPro" id="IPR000780">
    <property type="entry name" value="CheR_MeTrfase"/>
</dbReference>
<sequence>MSSNHRVAAPILHKQEFIWIRDYLYKHAGIVLNDSKQAMVMGRLEKRLRHCGIDSYGEYFRQFGKPGFENETTMAIDLLTTNETYFFRESKHFDYLVTQILPQQASPAKPFRVWSAASSSGEEAYTLAMLLAEHLKLRQWDITGTDISTRILEKARRGLYPSNAAEKIPLPLLKKYCLKGTGEYDGFLLVAPELRRHVKFEYANLIGVLPDLGTFDVIFLRNVMIYFDVETKQRLLDKIVKYLRPGGYFFISHSESLSGMKTELQTIMPSVYRKTAG</sequence>
<dbReference type="EMBL" id="SMCN01000001">
    <property type="protein sequence ID" value="TCV88598.1"/>
    <property type="molecule type" value="Genomic_DNA"/>
</dbReference>
<dbReference type="Gene3D" id="1.10.155.10">
    <property type="entry name" value="Chemotaxis receptor methyltransferase CheR, N-terminal domain"/>
    <property type="match status" value="1"/>
</dbReference>
<dbReference type="GO" id="GO:0008168">
    <property type="term" value="F:methyltransferase activity"/>
    <property type="evidence" value="ECO:0007669"/>
    <property type="project" value="UniProtKB-KW"/>
</dbReference>
<reference evidence="7 8" key="1">
    <citation type="submission" date="2019-03" db="EMBL/GenBank/DDBJ databases">
        <title>Systems level insights into methane cycling in arid and semi-arid ecosystems.</title>
        <authorList>
            <person name="Kalyuzhnaya M."/>
        </authorList>
    </citation>
    <scope>NUCLEOTIDE SEQUENCE [LARGE SCALE GENOMIC DNA]</scope>
    <source>
        <strain evidence="7 8">S-1</strain>
    </source>
</reference>
<dbReference type="InterPro" id="IPR029063">
    <property type="entry name" value="SAM-dependent_MTases_sf"/>
</dbReference>
<gene>
    <name evidence="7" type="ORF">EDE11_101389</name>
</gene>
<keyword evidence="8" id="KW-1185">Reference proteome</keyword>
<keyword evidence="4 5" id="KW-0949">S-adenosyl-L-methionine</keyword>
<dbReference type="InterPro" id="IPR022642">
    <property type="entry name" value="CheR_C"/>
</dbReference>
<dbReference type="Gene3D" id="3.40.50.150">
    <property type="entry name" value="Vaccinia Virus protein VP39"/>
    <property type="match status" value="1"/>
</dbReference>
<keyword evidence="3 5" id="KW-0808">Transferase</keyword>
<comment type="caution">
    <text evidence="7">The sequence shown here is derived from an EMBL/GenBank/DDBJ whole genome shotgun (WGS) entry which is preliminary data.</text>
</comment>
<evidence type="ECO:0000256" key="2">
    <source>
        <dbReference type="ARBA" id="ARBA00022603"/>
    </source>
</evidence>
<dbReference type="SUPFAM" id="SSF53335">
    <property type="entry name" value="S-adenosyl-L-methionine-dependent methyltransferases"/>
    <property type="match status" value="1"/>
</dbReference>
<dbReference type="PROSITE" id="PS50123">
    <property type="entry name" value="CHER"/>
    <property type="match status" value="1"/>
</dbReference>
<comment type="function">
    <text evidence="5">Methylation of the membrane-bound methyl-accepting chemotaxis proteins (MCP) to form gamma-glutamyl methyl ester residues in MCP.</text>
</comment>
<dbReference type="PRINTS" id="PR00996">
    <property type="entry name" value="CHERMTFRASE"/>
</dbReference>
<dbReference type="Pfam" id="PF01739">
    <property type="entry name" value="CheR"/>
    <property type="match status" value="1"/>
</dbReference>